<dbReference type="SUPFAM" id="SSF56672">
    <property type="entry name" value="DNA/RNA polymerases"/>
    <property type="match status" value="1"/>
</dbReference>
<accession>C6ER26</accession>
<dbReference type="EMBL" id="EU349273">
    <property type="protein sequence ID" value="ACD84535.1"/>
    <property type="molecule type" value="Genomic_DNA"/>
</dbReference>
<organism evidence="1">
    <name type="scientific">Salmonid herpesvirus 1</name>
    <dbReference type="NCBI Taxonomy" id="67604"/>
    <lineage>
        <taxon>Viruses</taxon>
        <taxon>Duplodnaviria</taxon>
        <taxon>Heunggongvirae</taxon>
        <taxon>Peploviricota</taxon>
        <taxon>Herviviricetes</taxon>
        <taxon>Herpesvirales</taxon>
        <taxon>Alloherpesviridae</taxon>
        <taxon>Salmovirus</taxon>
        <taxon>Salmovirus salmonidallo1</taxon>
    </lineage>
</organism>
<feature type="non-terminal residue" evidence="1">
    <location>
        <position position="1"/>
    </location>
</feature>
<dbReference type="InterPro" id="IPR043502">
    <property type="entry name" value="DNA/RNA_pol_sf"/>
</dbReference>
<feature type="non-terminal residue" evidence="1">
    <location>
        <position position="150"/>
    </location>
</feature>
<proteinExistence type="predicted"/>
<evidence type="ECO:0000313" key="1">
    <source>
        <dbReference type="EMBL" id="ACD84535.1"/>
    </source>
</evidence>
<sequence length="150" mass="16911">SNMCDLNISIESIVDHAHMDKVTEFVGYDWSGLEGGFEKCTLLMSVDRTNPEAPTLKRHFSDTAASLKRYLGMRNFHKKAMKKAQSEGDTDTYVFHNRLQSEMKIQANAHYGVSPNTCSLMITTQGQHKIKFVNKALVNLQFGTHGLFPN</sequence>
<reference evidence="1" key="1">
    <citation type="submission" date="2007-12" db="EMBL/GenBank/DDBJ databases">
        <title>Phylogenetic relationships in the family Alloherpesviridae.</title>
        <authorList>
            <person name="Waltzek T.B."/>
            <person name="Kelley G.O."/>
            <person name="Alfaro M.E."/>
            <person name="Kurobe T."/>
            <person name="Davison A.J."/>
            <person name="Hedrick R.P."/>
        </authorList>
    </citation>
    <scope>NUCLEOTIDE SEQUENCE</scope>
    <source>
        <strain evidence="1">ATCC VR-868</strain>
    </source>
</reference>
<protein>
    <submittedName>
        <fullName evidence="1">DNA polymerase</fullName>
    </submittedName>
</protein>
<name>C6ER26_9VIRU</name>
<dbReference type="Gene3D" id="1.10.287.690">
    <property type="entry name" value="Helix hairpin bin"/>
    <property type="match status" value="1"/>
</dbReference>